<dbReference type="AlphaFoldDB" id="A0AAE0RUB6"/>
<comment type="caution">
    <text evidence="2">The sequence shown here is derived from an EMBL/GenBank/DDBJ whole genome shotgun (WGS) entry which is preliminary data.</text>
</comment>
<gene>
    <name evidence="2" type="ORF">CHS0354_012388</name>
</gene>
<proteinExistence type="predicted"/>
<reference evidence="2" key="2">
    <citation type="journal article" date="2021" name="Genome Biol. Evol.">
        <title>Developing a high-quality reference genome for a parasitic bivalve with doubly uniparental inheritance (Bivalvia: Unionida).</title>
        <authorList>
            <person name="Smith C.H."/>
        </authorList>
    </citation>
    <scope>NUCLEOTIDE SEQUENCE</scope>
    <source>
        <strain evidence="2">CHS0354</strain>
        <tissue evidence="2">Mantle</tissue>
    </source>
</reference>
<name>A0AAE0RUB6_9BIVA</name>
<reference evidence="2" key="3">
    <citation type="submission" date="2023-05" db="EMBL/GenBank/DDBJ databases">
        <authorList>
            <person name="Smith C.H."/>
        </authorList>
    </citation>
    <scope>NUCLEOTIDE SEQUENCE</scope>
    <source>
        <strain evidence="2">CHS0354</strain>
        <tissue evidence="2">Mantle</tissue>
    </source>
</reference>
<dbReference type="Proteomes" id="UP001195483">
    <property type="component" value="Unassembled WGS sequence"/>
</dbReference>
<dbReference type="Gene3D" id="1.10.3290.10">
    <property type="entry name" value="Fido-like domain"/>
    <property type="match status" value="1"/>
</dbReference>
<sequence length="191" mass="22075">MKGDASSYVGIIDVATYILETNKILMGEVMAENHSQPGKFSTNKRMTVFKDKVYYYTQFATEEIAFTAVQMLVDKYNHMREEICQIKDNEENENRRLRLLFKLATWFLFAFLTLHPFGDGNDDYMQALIDATNGLKIAVNNDTECKAQETVESIICQKPVDLCAMDMKPPIRHNEDMKPPIRYNEDMKPPI</sequence>
<dbReference type="InterPro" id="IPR036597">
    <property type="entry name" value="Fido-like_dom_sf"/>
</dbReference>
<evidence type="ECO:0000259" key="1">
    <source>
        <dbReference type="Pfam" id="PF02661"/>
    </source>
</evidence>
<dbReference type="SUPFAM" id="SSF140931">
    <property type="entry name" value="Fic-like"/>
    <property type="match status" value="1"/>
</dbReference>
<dbReference type="Pfam" id="PF02661">
    <property type="entry name" value="Fic"/>
    <property type="match status" value="1"/>
</dbReference>
<dbReference type="EMBL" id="JAEAOA010000749">
    <property type="protein sequence ID" value="KAK3579759.1"/>
    <property type="molecule type" value="Genomic_DNA"/>
</dbReference>
<dbReference type="InterPro" id="IPR003812">
    <property type="entry name" value="Fido"/>
</dbReference>
<feature type="domain" description="Fido" evidence="1">
    <location>
        <begin position="18"/>
        <end position="122"/>
    </location>
</feature>
<reference evidence="2" key="1">
    <citation type="journal article" date="2021" name="Genome Biol. Evol.">
        <title>A High-Quality Reference Genome for a Parasitic Bivalve with Doubly Uniparental Inheritance (Bivalvia: Unionida).</title>
        <authorList>
            <person name="Smith C.H."/>
        </authorList>
    </citation>
    <scope>NUCLEOTIDE SEQUENCE</scope>
    <source>
        <strain evidence="2">CHS0354</strain>
    </source>
</reference>
<organism evidence="2 3">
    <name type="scientific">Potamilus streckersoni</name>
    <dbReference type="NCBI Taxonomy" id="2493646"/>
    <lineage>
        <taxon>Eukaryota</taxon>
        <taxon>Metazoa</taxon>
        <taxon>Spiralia</taxon>
        <taxon>Lophotrochozoa</taxon>
        <taxon>Mollusca</taxon>
        <taxon>Bivalvia</taxon>
        <taxon>Autobranchia</taxon>
        <taxon>Heteroconchia</taxon>
        <taxon>Palaeoheterodonta</taxon>
        <taxon>Unionida</taxon>
        <taxon>Unionoidea</taxon>
        <taxon>Unionidae</taxon>
        <taxon>Ambleminae</taxon>
        <taxon>Lampsilini</taxon>
        <taxon>Potamilus</taxon>
    </lineage>
</organism>
<evidence type="ECO:0000313" key="3">
    <source>
        <dbReference type="Proteomes" id="UP001195483"/>
    </source>
</evidence>
<protein>
    <recommendedName>
        <fullName evidence="1">Fido domain-containing protein</fullName>
    </recommendedName>
</protein>
<accession>A0AAE0RUB6</accession>
<keyword evidence="3" id="KW-1185">Reference proteome</keyword>
<evidence type="ECO:0000313" key="2">
    <source>
        <dbReference type="EMBL" id="KAK3579759.1"/>
    </source>
</evidence>
<feature type="non-terminal residue" evidence="2">
    <location>
        <position position="1"/>
    </location>
</feature>